<name>A0ACC2NH04_9HYME</name>
<dbReference type="EMBL" id="CM056743">
    <property type="protein sequence ID" value="KAJ8669619.1"/>
    <property type="molecule type" value="Genomic_DNA"/>
</dbReference>
<organism evidence="1 2">
    <name type="scientific">Eretmocerus hayati</name>
    <dbReference type="NCBI Taxonomy" id="131215"/>
    <lineage>
        <taxon>Eukaryota</taxon>
        <taxon>Metazoa</taxon>
        <taxon>Ecdysozoa</taxon>
        <taxon>Arthropoda</taxon>
        <taxon>Hexapoda</taxon>
        <taxon>Insecta</taxon>
        <taxon>Pterygota</taxon>
        <taxon>Neoptera</taxon>
        <taxon>Endopterygota</taxon>
        <taxon>Hymenoptera</taxon>
        <taxon>Apocrita</taxon>
        <taxon>Proctotrupomorpha</taxon>
        <taxon>Chalcidoidea</taxon>
        <taxon>Aphelinidae</taxon>
        <taxon>Aphelininae</taxon>
        <taxon>Eretmocerus</taxon>
    </lineage>
</organism>
<evidence type="ECO:0000313" key="1">
    <source>
        <dbReference type="EMBL" id="KAJ8669619.1"/>
    </source>
</evidence>
<comment type="caution">
    <text evidence="1">The sequence shown here is derived from an EMBL/GenBank/DDBJ whole genome shotgun (WGS) entry which is preliminary data.</text>
</comment>
<keyword evidence="2" id="KW-1185">Reference proteome</keyword>
<protein>
    <submittedName>
        <fullName evidence="1">Uncharacterized protein</fullName>
    </submittedName>
</protein>
<sequence length="434" mass="49257">MWTLMSIIIVVSITLCYIETIQGADKYLFRNLKDLDDEEKLFLPKDPLRNGRNEFPSAVCGRFHDLGYDVIYCNIAIFSSIDPYDKQLCGSRTYVRTRDTKLWESFNVEIGVLIDSSKFILSYEEPYYKRHIKRKVVIWDSTCKSKDLVFSYEANSGDPLSRKSSIVVHKNTFDVIIADESKCGTKEKCKLTYDETGDLLGVSSSLPTDYVAVRSGPLRPLSSDGAFFMVGYEENPRGNLSARFVSESGAIKKIDTDLSTDNLSLGIPVSTAYDLFTLCRMRYEPEQKVDVSWIVCRQFDSNSAALKMNVTLGYLNHIDAISIYNFPKEGFLIATLACGNGTEKENCNLSVDKIKKVDEHTISINPYESNFKTSCGGGENEIMLDIKPVDSDEYCFYIVCTTKPSPRNLFRTMSFSRKCVTLDHPLENIEWRML</sequence>
<dbReference type="Proteomes" id="UP001239111">
    <property type="component" value="Chromosome 3"/>
</dbReference>
<accession>A0ACC2NH04</accession>
<gene>
    <name evidence="1" type="ORF">QAD02_000878</name>
</gene>
<proteinExistence type="predicted"/>
<evidence type="ECO:0000313" key="2">
    <source>
        <dbReference type="Proteomes" id="UP001239111"/>
    </source>
</evidence>
<reference evidence="1" key="1">
    <citation type="submission" date="2023-04" db="EMBL/GenBank/DDBJ databases">
        <title>A chromosome-level genome assembly of the parasitoid wasp Eretmocerus hayati.</title>
        <authorList>
            <person name="Zhong Y."/>
            <person name="Liu S."/>
            <person name="Liu Y."/>
        </authorList>
    </citation>
    <scope>NUCLEOTIDE SEQUENCE</scope>
    <source>
        <strain evidence="1">ZJU_SS_LIU_2023</strain>
    </source>
</reference>